<proteinExistence type="predicted"/>
<sequence length="134" mass="14533">MTIAKGFDLQTAVYQSLVVALPGVPVFAHQPEAPPERFCRIDGFTIAPNEAYKNREQGDHSLTVHLIDAPADGTLSLEWVRQASAQAHNALKVLALDDHSTVLRLAAAGASLESRTDSVRDAHAFIRYITTIGE</sequence>
<evidence type="ECO:0000313" key="1">
    <source>
        <dbReference type="EMBL" id="REF69647.1"/>
    </source>
</evidence>
<comment type="caution">
    <text evidence="1">The sequence shown here is derived from an EMBL/GenBank/DDBJ whole genome shotgun (WGS) entry which is preliminary data.</text>
</comment>
<organism evidence="1 2">
    <name type="scientific">Paracoccus versutus</name>
    <name type="common">Thiobacillus versutus</name>
    <dbReference type="NCBI Taxonomy" id="34007"/>
    <lineage>
        <taxon>Bacteria</taxon>
        <taxon>Pseudomonadati</taxon>
        <taxon>Pseudomonadota</taxon>
        <taxon>Alphaproteobacteria</taxon>
        <taxon>Rhodobacterales</taxon>
        <taxon>Paracoccaceae</taxon>
        <taxon>Paracoccus</taxon>
    </lineage>
</organism>
<dbReference type="EMBL" id="QTUJ01000002">
    <property type="protein sequence ID" value="REF69647.1"/>
    <property type="molecule type" value="Genomic_DNA"/>
</dbReference>
<accession>A0A3D9XGK3</accession>
<dbReference type="RefSeq" id="WP_116221886.1">
    <property type="nucleotide sequence ID" value="NZ_CP038197.1"/>
</dbReference>
<reference evidence="1 2" key="1">
    <citation type="submission" date="2018-08" db="EMBL/GenBank/DDBJ databases">
        <title>Genomic Encyclopedia of Archaeal and Bacterial Type Strains, Phase II (KMG-II): from individual species to whole genera.</title>
        <authorList>
            <person name="Goeker M."/>
        </authorList>
    </citation>
    <scope>NUCLEOTIDE SEQUENCE [LARGE SCALE GENOMIC DNA]</scope>
    <source>
        <strain evidence="1 2">DSM 17099</strain>
    </source>
</reference>
<evidence type="ECO:0000313" key="2">
    <source>
        <dbReference type="Proteomes" id="UP000256941"/>
    </source>
</evidence>
<name>A0A3D9XGK3_PARVE</name>
<protein>
    <submittedName>
        <fullName evidence="1">Uncharacterized protein</fullName>
    </submittedName>
</protein>
<gene>
    <name evidence="1" type="ORF">BDD41_2357</name>
</gene>
<dbReference type="AlphaFoldDB" id="A0A3D9XGK3"/>
<dbReference type="Proteomes" id="UP000256941">
    <property type="component" value="Unassembled WGS sequence"/>
</dbReference>